<proteinExistence type="predicted"/>
<dbReference type="EMBL" id="CAJVCH010348719">
    <property type="protein sequence ID" value="CAG7815621.1"/>
    <property type="molecule type" value="Genomic_DNA"/>
</dbReference>
<accession>A0A8J2P529</accession>
<organism evidence="1 2">
    <name type="scientific">Allacma fusca</name>
    <dbReference type="NCBI Taxonomy" id="39272"/>
    <lineage>
        <taxon>Eukaryota</taxon>
        <taxon>Metazoa</taxon>
        <taxon>Ecdysozoa</taxon>
        <taxon>Arthropoda</taxon>
        <taxon>Hexapoda</taxon>
        <taxon>Collembola</taxon>
        <taxon>Symphypleona</taxon>
        <taxon>Sminthuridae</taxon>
        <taxon>Allacma</taxon>
    </lineage>
</organism>
<keyword evidence="2" id="KW-1185">Reference proteome</keyword>
<dbReference type="Proteomes" id="UP000708208">
    <property type="component" value="Unassembled WGS sequence"/>
</dbReference>
<dbReference type="Pfam" id="PF05380">
    <property type="entry name" value="Peptidase_A17"/>
    <property type="match status" value="1"/>
</dbReference>
<comment type="caution">
    <text evidence="1">The sequence shown here is derived from an EMBL/GenBank/DDBJ whole genome shotgun (WGS) entry which is preliminary data.</text>
</comment>
<dbReference type="OrthoDB" id="8037279at2759"/>
<name>A0A8J2P529_9HEXA</name>
<evidence type="ECO:0000313" key="2">
    <source>
        <dbReference type="Proteomes" id="UP000708208"/>
    </source>
</evidence>
<evidence type="ECO:0000313" key="1">
    <source>
        <dbReference type="EMBL" id="CAG7815621.1"/>
    </source>
</evidence>
<dbReference type="AlphaFoldDB" id="A0A8J2P529"/>
<gene>
    <name evidence="1" type="ORF">AFUS01_LOCUS26288</name>
</gene>
<protein>
    <submittedName>
        <fullName evidence="1">Uncharacterized protein</fullName>
    </submittedName>
</protein>
<reference evidence="1" key="1">
    <citation type="submission" date="2021-06" db="EMBL/GenBank/DDBJ databases">
        <authorList>
            <person name="Hodson N. C."/>
            <person name="Mongue J. A."/>
            <person name="Jaron S. K."/>
        </authorList>
    </citation>
    <scope>NUCLEOTIDE SEQUENCE</scope>
</reference>
<sequence length="298" mass="34590">MSLDELPDERVLGMTWKPTGDVFYFVLQFHKVPSEVLTKGRSPTKREIASIIPSIFDIFGFLAHFTIQAKILKQEVWRMGGEWDDPIPDSLRSSWDAWLDDLHKIELLEIPRCYFQDLEDETKVELHTFTDDSQQAKAVVIYARFVQRELITIRFINGRSWGTPLKPVSIPRLELQAALLGSRLATFVQENHNLKFSRVQFWTDSSTVLCWLRSDARKFPTFIANRVGEIEETTNATQWRWVPTKQNPADDGTRNNAPADLTTNCRWLTGPEFLRRHDSEWPCDLQLKKNPPSTEDLE</sequence>
<dbReference type="PANTHER" id="PTHR47331">
    <property type="entry name" value="PHD-TYPE DOMAIN-CONTAINING PROTEIN"/>
    <property type="match status" value="1"/>
</dbReference>
<dbReference type="InterPro" id="IPR008042">
    <property type="entry name" value="Retrotrans_Pao"/>
</dbReference>